<comment type="subcellular location">
    <subcellularLocation>
        <location evidence="1">Cell membrane</location>
        <topology evidence="1">Multi-pass membrane protein</topology>
    </subcellularLocation>
</comment>
<dbReference type="InterPro" id="IPR032807">
    <property type="entry name" value="GNVR"/>
</dbReference>
<evidence type="ECO:0000313" key="10">
    <source>
        <dbReference type="EMBL" id="HFZ08582.1"/>
    </source>
</evidence>
<protein>
    <recommendedName>
        <fullName evidence="11">Polysaccharide chain length determinant N-terminal domain-containing protein</fullName>
    </recommendedName>
</protein>
<keyword evidence="5 7" id="KW-0472">Membrane</keyword>
<evidence type="ECO:0000256" key="3">
    <source>
        <dbReference type="ARBA" id="ARBA00022692"/>
    </source>
</evidence>
<feature type="transmembrane region" description="Helical" evidence="7">
    <location>
        <begin position="31"/>
        <end position="49"/>
    </location>
</feature>
<feature type="coiled-coil region" evidence="6">
    <location>
        <begin position="188"/>
        <end position="215"/>
    </location>
</feature>
<organism evidence="10">
    <name type="scientific">candidate division CPR3 bacterium</name>
    <dbReference type="NCBI Taxonomy" id="2268181"/>
    <lineage>
        <taxon>Bacteria</taxon>
        <taxon>Bacteria division CPR3</taxon>
    </lineage>
</organism>
<evidence type="ECO:0000256" key="6">
    <source>
        <dbReference type="SAM" id="Coils"/>
    </source>
</evidence>
<evidence type="ECO:0000256" key="4">
    <source>
        <dbReference type="ARBA" id="ARBA00022989"/>
    </source>
</evidence>
<dbReference type="InterPro" id="IPR050445">
    <property type="entry name" value="Bact_polysacc_biosynth/exp"/>
</dbReference>
<evidence type="ECO:0000259" key="9">
    <source>
        <dbReference type="Pfam" id="PF13807"/>
    </source>
</evidence>
<comment type="caution">
    <text evidence="10">The sequence shown here is derived from an EMBL/GenBank/DDBJ whole genome shotgun (WGS) entry which is preliminary data.</text>
</comment>
<dbReference type="Pfam" id="PF13807">
    <property type="entry name" value="GNVR"/>
    <property type="match status" value="1"/>
</dbReference>
<evidence type="ECO:0000256" key="5">
    <source>
        <dbReference type="ARBA" id="ARBA00023136"/>
    </source>
</evidence>
<dbReference type="InterPro" id="IPR003856">
    <property type="entry name" value="LPS_length_determ_N"/>
</dbReference>
<evidence type="ECO:0000256" key="7">
    <source>
        <dbReference type="SAM" id="Phobius"/>
    </source>
</evidence>
<evidence type="ECO:0000256" key="1">
    <source>
        <dbReference type="ARBA" id="ARBA00004651"/>
    </source>
</evidence>
<name>A0A7V3J912_UNCC3</name>
<dbReference type="PANTHER" id="PTHR32309:SF13">
    <property type="entry name" value="FERRIC ENTEROBACTIN TRANSPORT PROTEIN FEPE"/>
    <property type="match status" value="1"/>
</dbReference>
<keyword evidence="4 7" id="KW-1133">Transmembrane helix</keyword>
<reference evidence="10" key="1">
    <citation type="journal article" date="2020" name="mSystems">
        <title>Genome- and Community-Level Interaction Insights into Carbon Utilization and Element Cycling Functions of Hydrothermarchaeota in Hydrothermal Sediment.</title>
        <authorList>
            <person name="Zhou Z."/>
            <person name="Liu Y."/>
            <person name="Xu W."/>
            <person name="Pan J."/>
            <person name="Luo Z.H."/>
            <person name="Li M."/>
        </authorList>
    </citation>
    <scope>NUCLEOTIDE SEQUENCE [LARGE SCALE GENOMIC DNA]</scope>
    <source>
        <strain evidence="10">SpSt-757</strain>
    </source>
</reference>
<gene>
    <name evidence="10" type="ORF">ENV41_00410</name>
</gene>
<feature type="domain" description="Polysaccharide chain length determinant N-terminal" evidence="8">
    <location>
        <begin position="14"/>
        <end position="112"/>
    </location>
</feature>
<keyword evidence="3 7" id="KW-0812">Transmembrane</keyword>
<proteinExistence type="predicted"/>
<dbReference type="PANTHER" id="PTHR32309">
    <property type="entry name" value="TYROSINE-PROTEIN KINASE"/>
    <property type="match status" value="1"/>
</dbReference>
<keyword evidence="2" id="KW-1003">Cell membrane</keyword>
<evidence type="ECO:0000259" key="8">
    <source>
        <dbReference type="Pfam" id="PF02706"/>
    </source>
</evidence>
<dbReference type="Pfam" id="PF02706">
    <property type="entry name" value="Wzz"/>
    <property type="match status" value="1"/>
</dbReference>
<dbReference type="EMBL" id="DTGG01000019">
    <property type="protein sequence ID" value="HFZ08582.1"/>
    <property type="molecule type" value="Genomic_DNA"/>
</dbReference>
<dbReference type="AlphaFoldDB" id="A0A7V3J912"/>
<feature type="transmembrane region" description="Helical" evidence="7">
    <location>
        <begin position="294"/>
        <end position="313"/>
    </location>
</feature>
<evidence type="ECO:0000256" key="2">
    <source>
        <dbReference type="ARBA" id="ARBA00022475"/>
    </source>
</evidence>
<feature type="domain" description="Tyrosine-protein kinase G-rich" evidence="9">
    <location>
        <begin position="240"/>
        <end position="315"/>
    </location>
</feature>
<sequence length="330" mass="36554">MAETRLAEPRFYEDEIDLREYIEVMRKRWKVIVYLTVGVTLAALIFSLLQKPTYEAKATILIRSGGGGSSLSQLAGLAGLAGISLPTGGGNLADLTEVLQSDAVAAKVLKDLKLKERMKGWDDPRLSEQELIAAVKGMLKKPKVSNNLVELKVECPDKELAAEIANGFVDALSYFWNKLNYTEARKKREYIEAQLPRVEKELKEAEQRLKQFTLLSPRSGSTTSGLLGAISGSQSQGIEVARLSRELDIQNSVYTMLRKEYESVKLEESKEIPPFSVVDQAVPPKFKSKPKVKLNTLIGFVLGLFSGVFVAFFQEYWEKSGSVGGVGSRQ</sequence>
<keyword evidence="6" id="KW-0175">Coiled coil</keyword>
<dbReference type="GO" id="GO:0004713">
    <property type="term" value="F:protein tyrosine kinase activity"/>
    <property type="evidence" value="ECO:0007669"/>
    <property type="project" value="TreeGrafter"/>
</dbReference>
<evidence type="ECO:0008006" key="11">
    <source>
        <dbReference type="Google" id="ProtNLM"/>
    </source>
</evidence>
<accession>A0A7V3J912</accession>
<dbReference type="GO" id="GO:0005886">
    <property type="term" value="C:plasma membrane"/>
    <property type="evidence" value="ECO:0007669"/>
    <property type="project" value="UniProtKB-SubCell"/>
</dbReference>